<evidence type="ECO:0000256" key="9">
    <source>
        <dbReference type="PROSITE-ProRule" id="PRU10141"/>
    </source>
</evidence>
<evidence type="ECO:0000256" key="5">
    <source>
        <dbReference type="ARBA" id="ARBA00022777"/>
    </source>
</evidence>
<dbReference type="RefSeq" id="XP_011384652.2">
    <property type="nucleotide sequence ID" value="XM_011386350.2"/>
</dbReference>
<evidence type="ECO:0000256" key="4">
    <source>
        <dbReference type="ARBA" id="ARBA00022741"/>
    </source>
</evidence>
<dbReference type="EC" id="2.7.11.1" evidence="1"/>
<sequence>GQGQQKPLRVGFYDIERTLGKGNFAVVKLARHRVTKTQVAIKIIDKTRLDSSNLEKIYREVQIMKLLNHPHIIKLYQADGTGQCLGLGALQDGHSSICPPRGSLAPCRVAMGAGVPCGARPQAARAGLSAPPSPSDCEALIRRMLAVDPARRISIAQIRQHRWMQAGPAPPCVSPAGPALGCNSNLGGYDEQVLGFMQTLGVDRQRTVESLQNSSYNHFAAIYYLLLERLRGHRGSPPLARSGPALQQRPRSADHSAVEVPQEGLPGDAFRSPVLCPQPQTLGQSILQAEMDCELHSSLQPLLFPVDTTPVLQAQGALGGAVLLPVSFQEGRRASDTSLTQGDVLFASPCPRRCCVCPWRSPLFSSWVWVEEQCSLVWTTWSPETKSPGPW</sequence>
<dbReference type="InterPro" id="IPR057380">
    <property type="entry name" value="UBA_SIK1/2/3"/>
</dbReference>
<evidence type="ECO:0000256" key="2">
    <source>
        <dbReference type="ARBA" id="ARBA00022527"/>
    </source>
</evidence>
<dbReference type="Gene3D" id="1.10.510.10">
    <property type="entry name" value="Transferase(Phosphotransferase) domain 1"/>
    <property type="match status" value="1"/>
</dbReference>
<dbReference type="Gene3D" id="3.30.200.20">
    <property type="entry name" value="Phosphorylase Kinase, domain 1"/>
    <property type="match status" value="1"/>
</dbReference>
<dbReference type="InterPro" id="IPR017441">
    <property type="entry name" value="Protein_kinase_ATP_BS"/>
</dbReference>
<evidence type="ECO:0000256" key="10">
    <source>
        <dbReference type="SAM" id="MobiDB-lite"/>
    </source>
</evidence>
<dbReference type="PROSITE" id="PS00107">
    <property type="entry name" value="PROTEIN_KINASE_ATP"/>
    <property type="match status" value="1"/>
</dbReference>
<protein>
    <recommendedName>
        <fullName evidence="1">non-specific serine/threonine protein kinase</fullName>
        <ecNumber evidence="1">2.7.11.1</ecNumber>
    </recommendedName>
</protein>
<dbReference type="PANTHER" id="PTHR24346">
    <property type="entry name" value="MAP/MICROTUBULE AFFINITY-REGULATING KINASE"/>
    <property type="match status" value="1"/>
</dbReference>
<dbReference type="AlphaFoldDB" id="A0A6P3RR77"/>
<dbReference type="Pfam" id="PF23312">
    <property type="entry name" value="UBA_SIK3"/>
    <property type="match status" value="1"/>
</dbReference>
<dbReference type="GO" id="GO:0000226">
    <property type="term" value="P:microtubule cytoskeleton organization"/>
    <property type="evidence" value="ECO:0007669"/>
    <property type="project" value="TreeGrafter"/>
</dbReference>
<evidence type="ECO:0000259" key="11">
    <source>
        <dbReference type="PROSITE" id="PS50030"/>
    </source>
</evidence>
<proteinExistence type="predicted"/>
<dbReference type="PANTHER" id="PTHR24346:SF47">
    <property type="entry name" value="SERINE_THREONINE-PROTEIN KINASE SIK2-RELATED"/>
    <property type="match status" value="1"/>
</dbReference>
<evidence type="ECO:0000256" key="8">
    <source>
        <dbReference type="ARBA" id="ARBA00048679"/>
    </source>
</evidence>
<dbReference type="FunFam" id="3.30.200.20:FF:000003">
    <property type="entry name" value="Non-specific serine/threonine protein kinase"/>
    <property type="match status" value="1"/>
</dbReference>
<feature type="non-terminal residue" evidence="13">
    <location>
        <position position="1"/>
    </location>
</feature>
<dbReference type="PROSITE" id="PS50030">
    <property type="entry name" value="UBA"/>
    <property type="match status" value="1"/>
</dbReference>
<dbReference type="Pfam" id="PF00069">
    <property type="entry name" value="Pkinase"/>
    <property type="match status" value="1"/>
</dbReference>
<keyword evidence="12" id="KW-1185">Reference proteome</keyword>
<evidence type="ECO:0000256" key="6">
    <source>
        <dbReference type="ARBA" id="ARBA00022840"/>
    </source>
</evidence>
<dbReference type="OrthoDB" id="9665285at2759"/>
<organism evidence="12 13">
    <name type="scientific">Pteropus vampyrus</name>
    <name type="common">Large flying fox</name>
    <dbReference type="NCBI Taxonomy" id="132908"/>
    <lineage>
        <taxon>Eukaryota</taxon>
        <taxon>Metazoa</taxon>
        <taxon>Chordata</taxon>
        <taxon>Craniata</taxon>
        <taxon>Vertebrata</taxon>
        <taxon>Euteleostomi</taxon>
        <taxon>Mammalia</taxon>
        <taxon>Eutheria</taxon>
        <taxon>Laurasiatheria</taxon>
        <taxon>Chiroptera</taxon>
        <taxon>Yinpterochiroptera</taxon>
        <taxon>Pteropodoidea</taxon>
        <taxon>Pteropodidae</taxon>
        <taxon>Pteropodinae</taxon>
        <taxon>Pteropus</taxon>
    </lineage>
</organism>
<dbReference type="InterPro" id="IPR000719">
    <property type="entry name" value="Prot_kinase_dom"/>
</dbReference>
<gene>
    <name evidence="13" type="primary">LOC105310139</name>
</gene>
<keyword evidence="2" id="KW-0723">Serine/threonine-protein kinase</keyword>
<comment type="catalytic activity">
    <reaction evidence="7">
        <text>L-threonyl-[protein] + ATP = O-phospho-L-threonyl-[protein] + ADP + H(+)</text>
        <dbReference type="Rhea" id="RHEA:46608"/>
        <dbReference type="Rhea" id="RHEA-COMP:11060"/>
        <dbReference type="Rhea" id="RHEA-COMP:11605"/>
        <dbReference type="ChEBI" id="CHEBI:15378"/>
        <dbReference type="ChEBI" id="CHEBI:30013"/>
        <dbReference type="ChEBI" id="CHEBI:30616"/>
        <dbReference type="ChEBI" id="CHEBI:61977"/>
        <dbReference type="ChEBI" id="CHEBI:456216"/>
        <dbReference type="EC" id="2.7.11.1"/>
    </reaction>
</comment>
<evidence type="ECO:0000313" key="12">
    <source>
        <dbReference type="Proteomes" id="UP000515202"/>
    </source>
</evidence>
<comment type="catalytic activity">
    <reaction evidence="8">
        <text>L-seryl-[protein] + ATP = O-phospho-L-seryl-[protein] + ADP + H(+)</text>
        <dbReference type="Rhea" id="RHEA:17989"/>
        <dbReference type="Rhea" id="RHEA-COMP:9863"/>
        <dbReference type="Rhea" id="RHEA-COMP:11604"/>
        <dbReference type="ChEBI" id="CHEBI:15378"/>
        <dbReference type="ChEBI" id="CHEBI:29999"/>
        <dbReference type="ChEBI" id="CHEBI:30616"/>
        <dbReference type="ChEBI" id="CHEBI:83421"/>
        <dbReference type="ChEBI" id="CHEBI:456216"/>
        <dbReference type="EC" id="2.7.11.1"/>
    </reaction>
</comment>
<dbReference type="GO" id="GO:0050321">
    <property type="term" value="F:tau-protein kinase activity"/>
    <property type="evidence" value="ECO:0007669"/>
    <property type="project" value="TreeGrafter"/>
</dbReference>
<dbReference type="InterPro" id="IPR015940">
    <property type="entry name" value="UBA"/>
</dbReference>
<dbReference type="GO" id="GO:0035556">
    <property type="term" value="P:intracellular signal transduction"/>
    <property type="evidence" value="ECO:0007669"/>
    <property type="project" value="TreeGrafter"/>
</dbReference>
<feature type="binding site" evidence="9">
    <location>
        <position position="42"/>
    </location>
    <ligand>
        <name>ATP</name>
        <dbReference type="ChEBI" id="CHEBI:30616"/>
    </ligand>
</feature>
<keyword evidence="3" id="KW-0808">Transferase</keyword>
<dbReference type="SUPFAM" id="SSF56112">
    <property type="entry name" value="Protein kinase-like (PK-like)"/>
    <property type="match status" value="2"/>
</dbReference>
<dbReference type="GO" id="GO:0005737">
    <property type="term" value="C:cytoplasm"/>
    <property type="evidence" value="ECO:0007669"/>
    <property type="project" value="TreeGrafter"/>
</dbReference>
<accession>A0A6P3RR77</accession>
<name>A0A6P3RR77_PTEVA</name>
<evidence type="ECO:0000313" key="13">
    <source>
        <dbReference type="RefSeq" id="XP_011384652.2"/>
    </source>
</evidence>
<dbReference type="Proteomes" id="UP000515202">
    <property type="component" value="Unplaced"/>
</dbReference>
<keyword evidence="6 9" id="KW-0067">ATP-binding</keyword>
<dbReference type="GeneID" id="105310139"/>
<dbReference type="InterPro" id="IPR011009">
    <property type="entry name" value="Kinase-like_dom_sf"/>
</dbReference>
<dbReference type="KEGG" id="pvp:105310139"/>
<keyword evidence="4 9" id="KW-0547">Nucleotide-binding</keyword>
<reference evidence="13" key="1">
    <citation type="submission" date="2025-08" db="UniProtKB">
        <authorList>
            <consortium name="RefSeq"/>
        </authorList>
    </citation>
    <scope>IDENTIFICATION</scope>
    <source>
        <tissue evidence="13">Kidney</tissue>
    </source>
</reference>
<keyword evidence="5" id="KW-0418">Kinase</keyword>
<dbReference type="Gene3D" id="1.10.8.10">
    <property type="entry name" value="DNA helicase RuvA subunit, C-terminal domain"/>
    <property type="match status" value="1"/>
</dbReference>
<evidence type="ECO:0000256" key="7">
    <source>
        <dbReference type="ARBA" id="ARBA00047899"/>
    </source>
</evidence>
<evidence type="ECO:0000256" key="1">
    <source>
        <dbReference type="ARBA" id="ARBA00012513"/>
    </source>
</evidence>
<dbReference type="GO" id="GO:0005524">
    <property type="term" value="F:ATP binding"/>
    <property type="evidence" value="ECO:0007669"/>
    <property type="project" value="UniProtKB-UniRule"/>
</dbReference>
<feature type="region of interest" description="Disordered" evidence="10">
    <location>
        <begin position="236"/>
        <end position="263"/>
    </location>
</feature>
<feature type="domain" description="UBA" evidence="11">
    <location>
        <begin position="188"/>
        <end position="228"/>
    </location>
</feature>
<evidence type="ECO:0000256" key="3">
    <source>
        <dbReference type="ARBA" id="ARBA00022679"/>
    </source>
</evidence>